<evidence type="ECO:0000313" key="3">
    <source>
        <dbReference type="EMBL" id="QDS73697.1"/>
    </source>
</evidence>
<reference evidence="3 4" key="1">
    <citation type="submission" date="2019-07" db="EMBL/GenBank/DDBJ databases">
        <title>Finished genome of Venturia effusa.</title>
        <authorList>
            <person name="Young C.A."/>
            <person name="Cox M.P."/>
            <person name="Ganley A.R.D."/>
            <person name="David W.J."/>
        </authorList>
    </citation>
    <scope>NUCLEOTIDE SEQUENCE [LARGE SCALE GENOMIC DNA]</scope>
    <source>
        <strain evidence="4">albino</strain>
    </source>
</reference>
<dbReference type="InterPro" id="IPR050275">
    <property type="entry name" value="PGM_Phosphatase"/>
</dbReference>
<proteinExistence type="predicted"/>
<dbReference type="Gene3D" id="3.40.50.1240">
    <property type="entry name" value="Phosphoglycerate mutase-like"/>
    <property type="match status" value="1"/>
</dbReference>
<dbReference type="SMART" id="SM00855">
    <property type="entry name" value="PGAM"/>
    <property type="match status" value="1"/>
</dbReference>
<dbReference type="PANTHER" id="PTHR48100">
    <property type="entry name" value="BROAD-SPECIFICITY PHOSPHATASE YOR283W-RELATED"/>
    <property type="match status" value="1"/>
</dbReference>
<dbReference type="EMBL" id="CP042194">
    <property type="protein sequence ID" value="QDS73697.1"/>
    <property type="molecule type" value="Genomic_DNA"/>
</dbReference>
<feature type="chain" id="PRO_5022143952" description="Phosphoglycerate mutase-like protein" evidence="2">
    <location>
        <begin position="18"/>
        <end position="251"/>
    </location>
</feature>
<dbReference type="Pfam" id="PF00300">
    <property type="entry name" value="His_Phos_1"/>
    <property type="match status" value="1"/>
</dbReference>
<keyword evidence="4" id="KW-1185">Reference proteome</keyword>
<keyword evidence="2" id="KW-0732">Signal</keyword>
<protein>
    <recommendedName>
        <fullName evidence="5">Phosphoglycerate mutase-like protein</fullName>
    </recommendedName>
</protein>
<dbReference type="OrthoDB" id="496981at2759"/>
<evidence type="ECO:0000313" key="4">
    <source>
        <dbReference type="Proteomes" id="UP000316270"/>
    </source>
</evidence>
<dbReference type="InterPro" id="IPR029033">
    <property type="entry name" value="His_PPase_superfam"/>
</dbReference>
<dbReference type="PANTHER" id="PTHR48100:SF1">
    <property type="entry name" value="HISTIDINE PHOSPHATASE FAMILY PROTEIN-RELATED"/>
    <property type="match status" value="1"/>
</dbReference>
<accession>A0A517LDI4</accession>
<name>A0A517LDI4_9PEZI</name>
<dbReference type="GO" id="GO:0005737">
    <property type="term" value="C:cytoplasm"/>
    <property type="evidence" value="ECO:0007669"/>
    <property type="project" value="TreeGrafter"/>
</dbReference>
<organism evidence="3 4">
    <name type="scientific">Venturia effusa</name>
    <dbReference type="NCBI Taxonomy" id="50376"/>
    <lineage>
        <taxon>Eukaryota</taxon>
        <taxon>Fungi</taxon>
        <taxon>Dikarya</taxon>
        <taxon>Ascomycota</taxon>
        <taxon>Pezizomycotina</taxon>
        <taxon>Dothideomycetes</taxon>
        <taxon>Pleosporomycetidae</taxon>
        <taxon>Venturiales</taxon>
        <taxon>Venturiaceae</taxon>
        <taxon>Venturia</taxon>
    </lineage>
</organism>
<dbReference type="Proteomes" id="UP000316270">
    <property type="component" value="Chromosome 10"/>
</dbReference>
<gene>
    <name evidence="3" type="ORF">FKW77_003111</name>
</gene>
<feature type="signal peptide" evidence="2">
    <location>
        <begin position="1"/>
        <end position="17"/>
    </location>
</feature>
<feature type="region of interest" description="Disordered" evidence="1">
    <location>
        <begin position="18"/>
        <end position="37"/>
    </location>
</feature>
<dbReference type="InterPro" id="IPR013078">
    <property type="entry name" value="His_Pase_superF_clade-1"/>
</dbReference>
<evidence type="ECO:0000256" key="1">
    <source>
        <dbReference type="SAM" id="MobiDB-lite"/>
    </source>
</evidence>
<dbReference type="CDD" id="cd07067">
    <property type="entry name" value="HP_PGM_like"/>
    <property type="match status" value="1"/>
</dbReference>
<dbReference type="GO" id="GO:0016791">
    <property type="term" value="F:phosphatase activity"/>
    <property type="evidence" value="ECO:0007669"/>
    <property type="project" value="TreeGrafter"/>
</dbReference>
<evidence type="ECO:0008006" key="5">
    <source>
        <dbReference type="Google" id="ProtNLM"/>
    </source>
</evidence>
<sequence>MMRTFLATLATAGLASAYSHPRDRQRPLGMSSSTSSLNDGTQTKIIYLIRHGQAYNNLGHFDWLDPNLTDLGLDQAKKLGQEWRESDDVELVVSSPQIRALNTTFTWLTGATERNITFPNFIEKPIIAFPELQELGSSPSSRGHLREDLEDMLGHPPPFPVYLGRLTPDWNTTTGYWERDQASSIVRAKIFKLWLADREERRIAVVGHDANLNLLVNSTCFRDHRHRCRHWHNTEVRYFHFDGDRFHELDG</sequence>
<dbReference type="AlphaFoldDB" id="A0A517LDI4"/>
<dbReference type="SUPFAM" id="SSF53254">
    <property type="entry name" value="Phosphoglycerate mutase-like"/>
    <property type="match status" value="1"/>
</dbReference>
<evidence type="ECO:0000256" key="2">
    <source>
        <dbReference type="SAM" id="SignalP"/>
    </source>
</evidence>